<dbReference type="InterPro" id="IPR017868">
    <property type="entry name" value="Filamin/ABP280_repeat-like"/>
</dbReference>
<sequence length="633" mass="71785">MRRSSMKNLISFALELGFRSATLRMVLFIVSCCWCSIRQWLPPEIRTLTVLITSGVRLKIDPRFVGSNTVRVDVFFSGRISSLVNCAQLEDLPELPAHDEERLQRAAHLLQQRLILRQWLVQHSLQHHYQRLIQLEVASLDDVYWLEDSRARSLLGKDFVAWAAARQALPTSKDDLAQLKGELWSAVVKSTQHEDAWTWGGMLVVSVSVAGLVTLAAMTQPALAPEAKHTLLQYVTGKYLLPGNCKVNFEWEDPQTVGETMTFTVKFYQRNGQPYPICDTDNLFVEVTEGARRVATLSELGGTDPSAANVAVVKFTVRHAGQYKISVLIGSCHVQGSPFVKTFLPGPPDPNKSVFVRHSSTVVCTAGVPHMLAIEPRDEFNNLCIFRPDENPTEGYNVSITQIGSPDPVQCSVLLDYEEISHRISLQVRFPNEGCFHATVSYNGIELHNGDFDIIVLSTSDAALVQKNVASKNHNICYEARLVSLQGEKLSKPKKVFCYVSPKQLTVKEFLLKIIPKRLVTFRLCPSTKFLFNRRLFRVMKYEVELIAKDRNVIAATFIHFLLKNIGGSETFKDKQDFFYHEVRKYHQKHYHEKLQMKVNREKLLESSMKATKGFSVSDWCRNFEITFQGEQG</sequence>
<reference evidence="3" key="1">
    <citation type="journal article" date="2023" name="IScience">
        <title>Live-bearing cockroach genome reveals convergent evolutionary mechanisms linked to viviparity in insects and beyond.</title>
        <authorList>
            <person name="Fouks B."/>
            <person name="Harrison M.C."/>
            <person name="Mikhailova A.A."/>
            <person name="Marchal E."/>
            <person name="English S."/>
            <person name="Carruthers M."/>
            <person name="Jennings E.C."/>
            <person name="Chiamaka E.L."/>
            <person name="Frigard R.A."/>
            <person name="Pippel M."/>
            <person name="Attardo G.M."/>
            <person name="Benoit J.B."/>
            <person name="Bornberg-Bauer E."/>
            <person name="Tobe S.S."/>
        </authorList>
    </citation>
    <scope>NUCLEOTIDE SEQUENCE</scope>
    <source>
        <strain evidence="3">Stay&amp;Tobe</strain>
    </source>
</reference>
<dbReference type="PROSITE" id="PS50194">
    <property type="entry name" value="FILAMIN_REPEAT"/>
    <property type="match status" value="1"/>
</dbReference>
<evidence type="ECO:0000313" key="4">
    <source>
        <dbReference type="Proteomes" id="UP001233999"/>
    </source>
</evidence>
<proteinExistence type="predicted"/>
<evidence type="ECO:0000256" key="1">
    <source>
        <dbReference type="PROSITE-ProRule" id="PRU00087"/>
    </source>
</evidence>
<dbReference type="FunFam" id="2.60.40.10:FF:000975">
    <property type="entry name" value="Uncharacterized protein, isoform D"/>
    <property type="match status" value="1"/>
</dbReference>
<dbReference type="Pfam" id="PF25916">
    <property type="entry name" value="AREL1_PH-like"/>
    <property type="match status" value="1"/>
</dbReference>
<protein>
    <recommendedName>
        <fullName evidence="2">Apoptosis-resistant E3 ubiquitin protein ligase 1 PH-like domain-containing protein</fullName>
    </recommendedName>
</protein>
<reference evidence="3" key="2">
    <citation type="submission" date="2023-05" db="EMBL/GenBank/DDBJ databases">
        <authorList>
            <person name="Fouks B."/>
        </authorList>
    </citation>
    <scope>NUCLEOTIDE SEQUENCE</scope>
    <source>
        <strain evidence="3">Stay&amp;Tobe</strain>
        <tissue evidence="3">Testes</tissue>
    </source>
</reference>
<feature type="domain" description="Apoptosis-resistant E3 ubiquitin protein ligase 1 PH-like" evidence="2">
    <location>
        <begin position="460"/>
        <end position="569"/>
    </location>
</feature>
<dbReference type="Gene3D" id="2.60.40.10">
    <property type="entry name" value="Immunoglobulins"/>
    <property type="match status" value="1"/>
</dbReference>
<organism evidence="3 4">
    <name type="scientific">Diploptera punctata</name>
    <name type="common">Pacific beetle cockroach</name>
    <dbReference type="NCBI Taxonomy" id="6984"/>
    <lineage>
        <taxon>Eukaryota</taxon>
        <taxon>Metazoa</taxon>
        <taxon>Ecdysozoa</taxon>
        <taxon>Arthropoda</taxon>
        <taxon>Hexapoda</taxon>
        <taxon>Insecta</taxon>
        <taxon>Pterygota</taxon>
        <taxon>Neoptera</taxon>
        <taxon>Polyneoptera</taxon>
        <taxon>Dictyoptera</taxon>
        <taxon>Blattodea</taxon>
        <taxon>Blaberoidea</taxon>
        <taxon>Blaberidae</taxon>
        <taxon>Diplopterinae</taxon>
        <taxon>Diploptera</taxon>
    </lineage>
</organism>
<feature type="repeat" description="Filamin" evidence="1">
    <location>
        <begin position="313"/>
        <end position="343"/>
    </location>
</feature>
<dbReference type="GO" id="GO:0004842">
    <property type="term" value="F:ubiquitin-protein transferase activity"/>
    <property type="evidence" value="ECO:0007669"/>
    <property type="project" value="InterPro"/>
</dbReference>
<dbReference type="InterPro" id="IPR014756">
    <property type="entry name" value="Ig_E-set"/>
</dbReference>
<dbReference type="EMBL" id="JASPKZ010001614">
    <property type="protein sequence ID" value="KAJ9597394.1"/>
    <property type="molecule type" value="Genomic_DNA"/>
</dbReference>
<feature type="non-terminal residue" evidence="3">
    <location>
        <position position="633"/>
    </location>
</feature>
<dbReference type="InterPro" id="IPR013783">
    <property type="entry name" value="Ig-like_fold"/>
</dbReference>
<keyword evidence="4" id="KW-1185">Reference proteome</keyword>
<dbReference type="Pfam" id="PF00630">
    <property type="entry name" value="Filamin"/>
    <property type="match status" value="1"/>
</dbReference>
<gene>
    <name evidence="3" type="ORF">L9F63_011739</name>
</gene>
<dbReference type="Gene3D" id="3.90.1750.10">
    <property type="entry name" value="Hect, E3 ligase catalytic domains"/>
    <property type="match status" value="1"/>
</dbReference>
<dbReference type="Proteomes" id="UP001233999">
    <property type="component" value="Unassembled WGS sequence"/>
</dbReference>
<dbReference type="AlphaFoldDB" id="A0AAD8AEA5"/>
<accession>A0AAD8AEA5</accession>
<comment type="caution">
    <text evidence="3">The sequence shown here is derived from an EMBL/GenBank/DDBJ whole genome shotgun (WGS) entry which is preliminary data.</text>
</comment>
<dbReference type="SUPFAM" id="SSF81296">
    <property type="entry name" value="E set domains"/>
    <property type="match status" value="1"/>
</dbReference>
<dbReference type="InterPro" id="IPR058738">
    <property type="entry name" value="PH-like_AREL1"/>
</dbReference>
<evidence type="ECO:0000259" key="2">
    <source>
        <dbReference type="Pfam" id="PF25916"/>
    </source>
</evidence>
<dbReference type="SUPFAM" id="SSF56204">
    <property type="entry name" value="Hect, E3 ligase catalytic domain"/>
    <property type="match status" value="1"/>
</dbReference>
<name>A0AAD8AEA5_DIPPU</name>
<evidence type="ECO:0000313" key="3">
    <source>
        <dbReference type="EMBL" id="KAJ9597394.1"/>
    </source>
</evidence>
<dbReference type="InterPro" id="IPR035983">
    <property type="entry name" value="Hect_E3_ubiquitin_ligase"/>
</dbReference>